<dbReference type="EMBL" id="PQXL01000172">
    <property type="protein sequence ID" value="THV49930.1"/>
    <property type="molecule type" value="Genomic_DNA"/>
</dbReference>
<comment type="caution">
    <text evidence="2">The sequence shown here is derived from an EMBL/GenBank/DDBJ whole genome shotgun (WGS) entry which is preliminary data.</text>
</comment>
<evidence type="ECO:0000259" key="1">
    <source>
        <dbReference type="Pfam" id="PF20150"/>
    </source>
</evidence>
<proteinExistence type="predicted"/>
<dbReference type="Proteomes" id="UP000308671">
    <property type="component" value="Unassembled WGS sequence"/>
</dbReference>
<dbReference type="InterPro" id="IPR045518">
    <property type="entry name" value="2EXR"/>
</dbReference>
<protein>
    <recommendedName>
        <fullName evidence="1">2EXR domain-containing protein</fullName>
    </recommendedName>
</protein>
<gene>
    <name evidence="2" type="ORF">BGAL_0172g00070</name>
</gene>
<dbReference type="PANTHER" id="PTHR35910">
    <property type="entry name" value="2EXR DOMAIN-CONTAINING PROTEIN"/>
    <property type="match status" value="1"/>
</dbReference>
<dbReference type="PANTHER" id="PTHR35910:SF6">
    <property type="entry name" value="2EXR DOMAIN-CONTAINING PROTEIN"/>
    <property type="match status" value="1"/>
</dbReference>
<dbReference type="AlphaFoldDB" id="A0A4S8QY46"/>
<feature type="domain" description="2EXR" evidence="1">
    <location>
        <begin position="68"/>
        <end position="148"/>
    </location>
</feature>
<evidence type="ECO:0000313" key="3">
    <source>
        <dbReference type="Proteomes" id="UP000308671"/>
    </source>
</evidence>
<name>A0A4S8QY46_9HELO</name>
<sequence>MDNGATSSFVPSWPKQTSIHCECLLPNDDGTRTPYPETPPQSVLDIVNATYGQFSGLKNEEVLKGVKFYSFPKLPIELRKRIWWYSLPGARVVQLYWAEGKCWSDAEQPVALHVCQESRDTALVHYKLAFKSQSSLATTYFDYNVDMLYLAVGTIPHRGVELVIMLGDGISRCDLDLVRHVAVDHYYLNSLLWKPSIGRRDLRDDDACLRSLFPTLRSLTSVVLPCAAEPWHLFEDGPLTFVDYSMDIIIASDEEVTKEFRPWIVKSKKSVLPWKCSLRPAAWEADMSVLWRYIELYGAPSVSLRVVALKKLKRDTNWKSRKEYLNGTIYFSDENCLFQATEALSKLVHLRDNEFNTYQKFGCWLAQSFYRSKTIERLRMIDEKAYVDPLEVYKWTRCCECQYKHAYPEVSPCQEYEGLDDSFELDEGFNIEDEMRKCLLLTDK</sequence>
<dbReference type="Pfam" id="PF20150">
    <property type="entry name" value="2EXR"/>
    <property type="match status" value="1"/>
</dbReference>
<dbReference type="OrthoDB" id="3557569at2759"/>
<evidence type="ECO:0000313" key="2">
    <source>
        <dbReference type="EMBL" id="THV49930.1"/>
    </source>
</evidence>
<reference evidence="2 3" key="1">
    <citation type="submission" date="2017-12" db="EMBL/GenBank/DDBJ databases">
        <title>Comparative genomics of Botrytis spp.</title>
        <authorList>
            <person name="Valero-Jimenez C.A."/>
            <person name="Tapia P."/>
            <person name="Veloso J."/>
            <person name="Silva-Moreno E."/>
            <person name="Staats M."/>
            <person name="Valdes J.H."/>
            <person name="Van Kan J.A.L."/>
        </authorList>
    </citation>
    <scope>NUCLEOTIDE SEQUENCE [LARGE SCALE GENOMIC DNA]</scope>
    <source>
        <strain evidence="2 3">MUCL435</strain>
    </source>
</reference>
<organism evidence="2 3">
    <name type="scientific">Botrytis galanthina</name>
    <dbReference type="NCBI Taxonomy" id="278940"/>
    <lineage>
        <taxon>Eukaryota</taxon>
        <taxon>Fungi</taxon>
        <taxon>Dikarya</taxon>
        <taxon>Ascomycota</taxon>
        <taxon>Pezizomycotina</taxon>
        <taxon>Leotiomycetes</taxon>
        <taxon>Helotiales</taxon>
        <taxon>Sclerotiniaceae</taxon>
        <taxon>Botrytis</taxon>
    </lineage>
</organism>
<accession>A0A4S8QY46</accession>
<keyword evidence="3" id="KW-1185">Reference proteome</keyword>